<name>A0A9W7FXT2_9STRA</name>
<feature type="region of interest" description="Disordered" evidence="1">
    <location>
        <begin position="371"/>
        <end position="398"/>
    </location>
</feature>
<dbReference type="EMBL" id="BRYA01000559">
    <property type="protein sequence ID" value="GMI23061.1"/>
    <property type="molecule type" value="Genomic_DNA"/>
</dbReference>
<dbReference type="AlphaFoldDB" id="A0A9W7FXT2"/>
<feature type="compositionally biased region" description="Basic residues" evidence="1">
    <location>
        <begin position="386"/>
        <end position="398"/>
    </location>
</feature>
<keyword evidence="3" id="KW-1185">Reference proteome</keyword>
<feature type="region of interest" description="Disordered" evidence="1">
    <location>
        <begin position="35"/>
        <end position="56"/>
    </location>
</feature>
<evidence type="ECO:0000256" key="1">
    <source>
        <dbReference type="SAM" id="MobiDB-lite"/>
    </source>
</evidence>
<dbReference type="OrthoDB" id="10401398at2759"/>
<accession>A0A9W7FXT2</accession>
<organism evidence="2 3">
    <name type="scientific">Triparma columacea</name>
    <dbReference type="NCBI Taxonomy" id="722753"/>
    <lineage>
        <taxon>Eukaryota</taxon>
        <taxon>Sar</taxon>
        <taxon>Stramenopiles</taxon>
        <taxon>Ochrophyta</taxon>
        <taxon>Bolidophyceae</taxon>
        <taxon>Parmales</taxon>
        <taxon>Triparmaceae</taxon>
        <taxon>Triparma</taxon>
    </lineage>
</organism>
<evidence type="ECO:0000313" key="3">
    <source>
        <dbReference type="Proteomes" id="UP001165065"/>
    </source>
</evidence>
<reference evidence="3" key="1">
    <citation type="journal article" date="2023" name="Commun. Biol.">
        <title>Genome analysis of Parmales, the sister group of diatoms, reveals the evolutionary specialization of diatoms from phago-mixotrophs to photoautotrophs.</title>
        <authorList>
            <person name="Ban H."/>
            <person name="Sato S."/>
            <person name="Yoshikawa S."/>
            <person name="Yamada K."/>
            <person name="Nakamura Y."/>
            <person name="Ichinomiya M."/>
            <person name="Sato N."/>
            <person name="Blanc-Mathieu R."/>
            <person name="Endo H."/>
            <person name="Kuwata A."/>
            <person name="Ogata H."/>
        </authorList>
    </citation>
    <scope>NUCLEOTIDE SEQUENCE [LARGE SCALE GENOMIC DNA]</scope>
</reference>
<sequence>MNDTIDIPNTAADLGATQDTFTSLASKVRAWLGRSSKRERKENTSRSVPPTPLPQCDAHESEVALEMLKQKVDSHTFSNAQLNQRTESLLSSLKAAETDAEAASSSFRMERGKFEELERAGLAERKRLQGVVDFLQSSQESLKKVVSSIEGRHKETTEELNKVKSMSLSSSEEVGRLGKANRELEVECGHLRNKKTSSDTELSSLRQSVKSLRTELSQTRTELTKRTLELTHAGEKMKMVQDALVDSKALVKATSDAASAETKRSNATVDVISTLRTENVILNERIGRMSEENSEEISKLNEVIAKLDIEKRRIEIVSSNLAEELHAVKGEIQSLPSYAYLNAPAPRYAPLELRDVELDSVVSSLLGTPVSKRKADRDAEEDQAASRKKKKKKKKRKAIGASDNPNCAVCNLAKFGLMVACKPANGDPCPRRAHCHVGCADSERAFVCDGCVTGD</sequence>
<evidence type="ECO:0000313" key="2">
    <source>
        <dbReference type="EMBL" id="GMI23061.1"/>
    </source>
</evidence>
<protein>
    <submittedName>
        <fullName evidence="2">Uncharacterized protein</fullName>
    </submittedName>
</protein>
<comment type="caution">
    <text evidence="2">The sequence shown here is derived from an EMBL/GenBank/DDBJ whole genome shotgun (WGS) entry which is preliminary data.</text>
</comment>
<dbReference type="Proteomes" id="UP001165065">
    <property type="component" value="Unassembled WGS sequence"/>
</dbReference>
<gene>
    <name evidence="2" type="ORF">TrCOL_g8128</name>
</gene>
<proteinExistence type="predicted"/>